<evidence type="ECO:0000313" key="2">
    <source>
        <dbReference type="EMBL" id="MFC0580800.1"/>
    </source>
</evidence>
<organism evidence="2 3">
    <name type="scientific">Micrococcoides hystricis</name>
    <dbReference type="NCBI Taxonomy" id="1572761"/>
    <lineage>
        <taxon>Bacteria</taxon>
        <taxon>Bacillati</taxon>
        <taxon>Actinomycetota</taxon>
        <taxon>Actinomycetes</taxon>
        <taxon>Micrococcales</taxon>
        <taxon>Micrococcaceae</taxon>
        <taxon>Micrococcoides</taxon>
    </lineage>
</organism>
<dbReference type="PANTHER" id="PTHR46211">
    <property type="entry name" value="GLYCEROPHOSPHORYL DIESTER PHOSPHODIESTERASE"/>
    <property type="match status" value="1"/>
</dbReference>
<dbReference type="EMBL" id="JBHLUB010000001">
    <property type="protein sequence ID" value="MFC0580800.1"/>
    <property type="molecule type" value="Genomic_DNA"/>
</dbReference>
<dbReference type="RefSeq" id="WP_377457849.1">
    <property type="nucleotide sequence ID" value="NZ_JBHLUB010000001.1"/>
</dbReference>
<accession>A0ABV6P6N3</accession>
<proteinExistence type="predicted"/>
<dbReference type="CDD" id="cd08556">
    <property type="entry name" value="GDPD"/>
    <property type="match status" value="1"/>
</dbReference>
<dbReference type="Proteomes" id="UP001589862">
    <property type="component" value="Unassembled WGS sequence"/>
</dbReference>
<reference evidence="2 3" key="1">
    <citation type="submission" date="2024-09" db="EMBL/GenBank/DDBJ databases">
        <authorList>
            <person name="Sun Q."/>
            <person name="Mori K."/>
        </authorList>
    </citation>
    <scope>NUCLEOTIDE SEQUENCE [LARGE SCALE GENOMIC DNA]</scope>
    <source>
        <strain evidence="2 3">NCAIM B.02604</strain>
    </source>
</reference>
<evidence type="ECO:0000313" key="3">
    <source>
        <dbReference type="Proteomes" id="UP001589862"/>
    </source>
</evidence>
<gene>
    <name evidence="2" type="ORF">ACFFFR_00140</name>
</gene>
<comment type="caution">
    <text evidence="2">The sequence shown here is derived from an EMBL/GenBank/DDBJ whole genome shotgun (WGS) entry which is preliminary data.</text>
</comment>
<dbReference type="PROSITE" id="PS51704">
    <property type="entry name" value="GP_PDE"/>
    <property type="match status" value="1"/>
</dbReference>
<dbReference type="InterPro" id="IPR030395">
    <property type="entry name" value="GP_PDE_dom"/>
</dbReference>
<name>A0ABV6P6N3_9MICC</name>
<protein>
    <submittedName>
        <fullName evidence="2">Glycerophosphodiester phosphodiesterase</fullName>
    </submittedName>
</protein>
<dbReference type="SUPFAM" id="SSF51695">
    <property type="entry name" value="PLC-like phosphodiesterases"/>
    <property type="match status" value="1"/>
</dbReference>
<dbReference type="PANTHER" id="PTHR46211:SF10">
    <property type="entry name" value="EXPORTED PROTEIN"/>
    <property type="match status" value="1"/>
</dbReference>
<sequence length="266" mass="29081">MGHRGCAGTQPENTLRGLSEALSMGVDGVEIDLRLTRDGVPVLLHDAHLNRTTNCESVEAFRGIKQLSVSELNLAQVVSLRTVDHLGSPTAETVPTLVQAAELIVETAAGWFIELKEPSPPGPWLHALVHTIQSSMTFRCLLARGQIQFLSFDHPALAAVGDLLRTHGYTVGLQPLVDTIPTGKELLQARLLGRTLGADQRWLTLESVQSAQDAGMRIHPYTVNSYQDAERVRRLGISAFTTDHPERFMHLRRAAEPAPGNSVPIR</sequence>
<feature type="domain" description="GP-PDE" evidence="1">
    <location>
        <begin position="1"/>
        <end position="252"/>
    </location>
</feature>
<dbReference type="Gene3D" id="3.20.20.190">
    <property type="entry name" value="Phosphatidylinositol (PI) phosphodiesterase"/>
    <property type="match status" value="1"/>
</dbReference>
<keyword evidence="3" id="KW-1185">Reference proteome</keyword>
<dbReference type="Pfam" id="PF03009">
    <property type="entry name" value="GDPD"/>
    <property type="match status" value="1"/>
</dbReference>
<dbReference type="InterPro" id="IPR017946">
    <property type="entry name" value="PLC-like_Pdiesterase_TIM-brl"/>
</dbReference>
<evidence type="ECO:0000259" key="1">
    <source>
        <dbReference type="PROSITE" id="PS51704"/>
    </source>
</evidence>